<proteinExistence type="inferred from homology"/>
<dbReference type="Pfam" id="PF06870">
    <property type="entry name" value="RNA_pol_I_A49"/>
    <property type="match status" value="1"/>
</dbReference>
<dbReference type="PANTHER" id="PTHR14440">
    <property type="entry name" value="DNA-DIRECTED RNA POLYMERASE I SUBUNIT RPA49"/>
    <property type="match status" value="1"/>
</dbReference>
<dbReference type="AlphaFoldDB" id="A0A9W8CSW2"/>
<keyword evidence="8" id="KW-1185">Reference proteome</keyword>
<evidence type="ECO:0000256" key="1">
    <source>
        <dbReference type="ARBA" id="ARBA00004604"/>
    </source>
</evidence>
<comment type="subcellular location">
    <subcellularLocation>
        <location evidence="1">Nucleus</location>
        <location evidence="1">Nucleolus</location>
    </subcellularLocation>
</comment>
<keyword evidence="5" id="KW-0539">Nucleus</keyword>
<evidence type="ECO:0000256" key="2">
    <source>
        <dbReference type="ARBA" id="ARBA00009430"/>
    </source>
</evidence>
<evidence type="ECO:0000313" key="8">
    <source>
        <dbReference type="Proteomes" id="UP001149813"/>
    </source>
</evidence>
<evidence type="ECO:0000256" key="6">
    <source>
        <dbReference type="SAM" id="MobiDB-lite"/>
    </source>
</evidence>
<dbReference type="InterPro" id="IPR009668">
    <property type="entry name" value="RNA_pol-assoc_fac_A49-like"/>
</dbReference>
<evidence type="ECO:0000313" key="7">
    <source>
        <dbReference type="EMBL" id="KAJ1722563.1"/>
    </source>
</evidence>
<comment type="similarity">
    <text evidence="2">Belongs to the eukaryotic RPA49/POLR1E RNA polymerase subunit family.</text>
</comment>
<dbReference type="GO" id="GO:0000428">
    <property type="term" value="C:DNA-directed RNA polymerase complex"/>
    <property type="evidence" value="ECO:0007669"/>
    <property type="project" value="UniProtKB-KW"/>
</dbReference>
<dbReference type="Proteomes" id="UP001149813">
    <property type="component" value="Unassembled WGS sequence"/>
</dbReference>
<keyword evidence="4" id="KW-0804">Transcription</keyword>
<comment type="caution">
    <text evidence="7">The sequence shown here is derived from an EMBL/GenBank/DDBJ whole genome shotgun (WGS) entry which is preliminary data.</text>
</comment>
<evidence type="ECO:0000256" key="5">
    <source>
        <dbReference type="ARBA" id="ARBA00023242"/>
    </source>
</evidence>
<feature type="compositionally biased region" description="Low complexity" evidence="6">
    <location>
        <begin position="23"/>
        <end position="38"/>
    </location>
</feature>
<sequence length="457" mass="50141">MGSKRKHGESSDKKSSKPKSKSKPTSTAAAAAPSGSKHSNGDISTRNSDVTISINSTKANVQPVLAKFTAAIPPLASSFATYKSIDSRKKDECIVVSETEKIEFVGQNYEDGKPLTPGSKYLIGVYDKDSDTVTFRAAPVVTVNTVIKSLKDAGGVTDRDISNKVLQARNELGEAFGSKKRKAQIRAEERNKINMNFGKDAVDVIEASIGERVSAMPTKEELDDVANQSRSIPRYNAETKVAAEIFDMEDVLPKVNQMQIDTLKLTKATDTEEYKECIPVRSPFVQNKIEQILNTAKPDLVQLRRALYLSYLIRFYGLRGALLQKRDEAIKSMCCSPEIADFIYDQFCDCLAGVLTPDGSPMYVRTKITENKLLCYVAVLILSLNNWVAYPAEMAADLGVPSKQAEKYFANVGCKLEAVSSDELAKHTFGKRARAGASKKAVLVAPIKFPKASLRRN</sequence>
<evidence type="ECO:0000256" key="4">
    <source>
        <dbReference type="ARBA" id="ARBA00023163"/>
    </source>
</evidence>
<dbReference type="GO" id="GO:0006351">
    <property type="term" value="P:DNA-templated transcription"/>
    <property type="evidence" value="ECO:0007669"/>
    <property type="project" value="InterPro"/>
</dbReference>
<reference evidence="7" key="1">
    <citation type="submission" date="2022-07" db="EMBL/GenBank/DDBJ databases">
        <title>Phylogenomic reconstructions and comparative analyses of Kickxellomycotina fungi.</title>
        <authorList>
            <person name="Reynolds N.K."/>
            <person name="Stajich J.E."/>
            <person name="Barry K."/>
            <person name="Grigoriev I.V."/>
            <person name="Crous P."/>
            <person name="Smith M.E."/>
        </authorList>
    </citation>
    <scope>NUCLEOTIDE SEQUENCE</scope>
    <source>
        <strain evidence="7">NBRC 32514</strain>
    </source>
</reference>
<name>A0A9W8CSW2_9FUNG</name>
<dbReference type="OrthoDB" id="532500at2759"/>
<evidence type="ECO:0000256" key="3">
    <source>
        <dbReference type="ARBA" id="ARBA00022478"/>
    </source>
</evidence>
<dbReference type="GO" id="GO:0003677">
    <property type="term" value="F:DNA binding"/>
    <property type="evidence" value="ECO:0007669"/>
    <property type="project" value="InterPro"/>
</dbReference>
<keyword evidence="3 7" id="KW-0240">DNA-directed RNA polymerase</keyword>
<feature type="region of interest" description="Disordered" evidence="6">
    <location>
        <begin position="1"/>
        <end position="47"/>
    </location>
</feature>
<protein>
    <submittedName>
        <fullName evidence="7">DNA-directed RNA polymerase I subunit rpa49</fullName>
    </submittedName>
</protein>
<accession>A0A9W8CSW2</accession>
<gene>
    <name evidence="7" type="primary">RPA49</name>
    <name evidence="7" type="ORF">LPJ53_003023</name>
</gene>
<dbReference type="GO" id="GO:0005730">
    <property type="term" value="C:nucleolus"/>
    <property type="evidence" value="ECO:0007669"/>
    <property type="project" value="UniProtKB-SubCell"/>
</dbReference>
<dbReference type="EMBL" id="JANBOJ010000105">
    <property type="protein sequence ID" value="KAJ1722563.1"/>
    <property type="molecule type" value="Genomic_DNA"/>
</dbReference>
<organism evidence="7 8">
    <name type="scientific">Coemansia erecta</name>
    <dbReference type="NCBI Taxonomy" id="147472"/>
    <lineage>
        <taxon>Eukaryota</taxon>
        <taxon>Fungi</taxon>
        <taxon>Fungi incertae sedis</taxon>
        <taxon>Zoopagomycota</taxon>
        <taxon>Kickxellomycotina</taxon>
        <taxon>Kickxellomycetes</taxon>
        <taxon>Kickxellales</taxon>
        <taxon>Kickxellaceae</taxon>
        <taxon>Coemansia</taxon>
    </lineage>
</organism>